<dbReference type="SMART" id="SM00645">
    <property type="entry name" value="Pept_C1"/>
    <property type="match status" value="1"/>
</dbReference>
<dbReference type="Gene3D" id="3.90.70.10">
    <property type="entry name" value="Cysteine proteinases"/>
    <property type="match status" value="1"/>
</dbReference>
<evidence type="ECO:0000256" key="2">
    <source>
        <dbReference type="ARBA" id="ARBA00022670"/>
    </source>
</evidence>
<evidence type="ECO:0000259" key="8">
    <source>
        <dbReference type="SMART" id="SM00645"/>
    </source>
</evidence>
<dbReference type="PRINTS" id="PR00705">
    <property type="entry name" value="PAPAIN"/>
</dbReference>
<feature type="region of interest" description="Disordered" evidence="7">
    <location>
        <begin position="163"/>
        <end position="189"/>
    </location>
</feature>
<evidence type="ECO:0000256" key="7">
    <source>
        <dbReference type="SAM" id="MobiDB-lite"/>
    </source>
</evidence>
<evidence type="ECO:0000256" key="3">
    <source>
        <dbReference type="ARBA" id="ARBA00022801"/>
    </source>
</evidence>
<evidence type="ECO:0000256" key="5">
    <source>
        <dbReference type="ARBA" id="ARBA00023145"/>
    </source>
</evidence>
<dbReference type="InterPro" id="IPR039417">
    <property type="entry name" value="Peptidase_C1A_papain-like"/>
</dbReference>
<dbReference type="VEuPathDB" id="VectorBase:SCAU015660"/>
<feature type="domain" description="Cathepsin propeptide inhibitor" evidence="9">
    <location>
        <begin position="97"/>
        <end position="157"/>
    </location>
</feature>
<name>A0A1I8QBI5_STOCA</name>
<gene>
    <name evidence="10" type="primary">106083421</name>
</gene>
<comment type="similarity">
    <text evidence="1">Belongs to the peptidase C1 family.</text>
</comment>
<dbReference type="PANTHER" id="PTHR12411">
    <property type="entry name" value="CYSTEINE PROTEASE FAMILY C1-RELATED"/>
    <property type="match status" value="1"/>
</dbReference>
<protein>
    <recommendedName>
        <fullName evidence="12">Peptidase C1A papain C-terminal domain-containing protein</fullName>
    </recommendedName>
</protein>
<dbReference type="InterPro" id="IPR013128">
    <property type="entry name" value="Peptidase_C1A"/>
</dbReference>
<dbReference type="Pfam" id="PF08246">
    <property type="entry name" value="Inhibitor_I29"/>
    <property type="match status" value="1"/>
</dbReference>
<evidence type="ECO:0000313" key="10">
    <source>
        <dbReference type="EnsemblMetazoa" id="SCAU015660-PA"/>
    </source>
</evidence>
<dbReference type="GO" id="GO:0008234">
    <property type="term" value="F:cysteine-type peptidase activity"/>
    <property type="evidence" value="ECO:0007669"/>
    <property type="project" value="UniProtKB-KW"/>
</dbReference>
<dbReference type="InterPro" id="IPR013201">
    <property type="entry name" value="Prot_inhib_I29"/>
</dbReference>
<keyword evidence="3" id="KW-0378">Hydrolase</keyword>
<dbReference type="SMART" id="SM00848">
    <property type="entry name" value="Inhibitor_I29"/>
    <property type="match status" value="1"/>
</dbReference>
<feature type="domain" description="Peptidase C1A papain C-terminal" evidence="8">
    <location>
        <begin position="189"/>
        <end position="403"/>
    </location>
</feature>
<dbReference type="InterPro" id="IPR038765">
    <property type="entry name" value="Papain-like_cys_pep_sf"/>
</dbReference>
<dbReference type="PROSITE" id="PS00139">
    <property type="entry name" value="THIOL_PROTEASE_CYS"/>
    <property type="match status" value="1"/>
</dbReference>
<evidence type="ECO:0008006" key="12">
    <source>
        <dbReference type="Google" id="ProtNLM"/>
    </source>
</evidence>
<dbReference type="PROSITE" id="PS00640">
    <property type="entry name" value="THIOL_PROTEASE_ASN"/>
    <property type="match status" value="1"/>
</dbReference>
<dbReference type="AlphaFoldDB" id="A0A1I8QBI5"/>
<dbReference type="Pfam" id="PF00112">
    <property type="entry name" value="Peptidase_C1"/>
    <property type="match status" value="1"/>
</dbReference>
<keyword evidence="11" id="KW-1185">Reference proteome</keyword>
<dbReference type="InterPro" id="IPR025661">
    <property type="entry name" value="Pept_asp_AS"/>
</dbReference>
<dbReference type="PROSITE" id="PS00639">
    <property type="entry name" value="THIOL_PROTEASE_HIS"/>
    <property type="match status" value="1"/>
</dbReference>
<dbReference type="InterPro" id="IPR000169">
    <property type="entry name" value="Pept_cys_AS"/>
</dbReference>
<keyword evidence="6" id="KW-1015">Disulfide bond</keyword>
<dbReference type="SUPFAM" id="SSF54001">
    <property type="entry name" value="Cysteine proteinases"/>
    <property type="match status" value="1"/>
</dbReference>
<keyword evidence="4" id="KW-0788">Thiol protease</keyword>
<proteinExistence type="inferred from homology"/>
<keyword evidence="2" id="KW-0645">Protease</keyword>
<dbReference type="InterPro" id="IPR025660">
    <property type="entry name" value="Pept_his_AS"/>
</dbReference>
<dbReference type="Proteomes" id="UP000095300">
    <property type="component" value="Unassembled WGS sequence"/>
</dbReference>
<reference evidence="10" key="1">
    <citation type="submission" date="2020-05" db="UniProtKB">
        <authorList>
            <consortium name="EnsemblMetazoa"/>
        </authorList>
    </citation>
    <scope>IDENTIFICATION</scope>
    <source>
        <strain evidence="10">USDA</strain>
    </source>
</reference>
<evidence type="ECO:0000256" key="6">
    <source>
        <dbReference type="ARBA" id="ARBA00023157"/>
    </source>
</evidence>
<dbReference type="GO" id="GO:0006508">
    <property type="term" value="P:proteolysis"/>
    <property type="evidence" value="ECO:0007669"/>
    <property type="project" value="UniProtKB-KW"/>
</dbReference>
<dbReference type="STRING" id="35570.A0A1I8QBI5"/>
<dbReference type="FunFam" id="3.90.70.10:FF:000109">
    <property type="entry name" value="Cysteine protease"/>
    <property type="match status" value="1"/>
</dbReference>
<evidence type="ECO:0000256" key="1">
    <source>
        <dbReference type="ARBA" id="ARBA00008455"/>
    </source>
</evidence>
<evidence type="ECO:0000313" key="11">
    <source>
        <dbReference type="Proteomes" id="UP000095300"/>
    </source>
</evidence>
<evidence type="ECO:0000259" key="9">
    <source>
        <dbReference type="SMART" id="SM00848"/>
    </source>
</evidence>
<keyword evidence="5" id="KW-0865">Zymogen</keyword>
<dbReference type="OrthoDB" id="10253408at2759"/>
<accession>A0A1I8QBI5</accession>
<organism evidence="10 11">
    <name type="scientific">Stomoxys calcitrans</name>
    <name type="common">Stable fly</name>
    <name type="synonym">Conops calcitrans</name>
    <dbReference type="NCBI Taxonomy" id="35570"/>
    <lineage>
        <taxon>Eukaryota</taxon>
        <taxon>Metazoa</taxon>
        <taxon>Ecdysozoa</taxon>
        <taxon>Arthropoda</taxon>
        <taxon>Hexapoda</taxon>
        <taxon>Insecta</taxon>
        <taxon>Pterygota</taxon>
        <taxon>Neoptera</taxon>
        <taxon>Endopterygota</taxon>
        <taxon>Diptera</taxon>
        <taxon>Brachycera</taxon>
        <taxon>Muscomorpha</taxon>
        <taxon>Muscoidea</taxon>
        <taxon>Muscidae</taxon>
        <taxon>Stomoxys</taxon>
    </lineage>
</organism>
<dbReference type="EnsemblMetazoa" id="SCAU015660-RA">
    <property type="protein sequence ID" value="SCAU015660-PA"/>
    <property type="gene ID" value="SCAU015660"/>
</dbReference>
<sequence>MCFFPRYTIIPPDRVGFHKASFVCVCVPLRMKLILSILPLCFALAYGQFGGFGGFGGNVADTLQRGSSAAVNTLQSGVSAVASGLKSVPVLNNVKDFADFAAQTGKTYANAADKALREGIFKGRMTLVDANNKAFAAGTSTFESGINAFADLTQAEFLSQLTGNRKSAKGEEQAKKHRHKPELDESGKIPDAFDWRQKGGVTPVKFQGECGSCWSFATTGAIEGHYFRKTGQLINLSEQNMIDCGKEEFGLAGCDGGFQEYAFEFVTNQKGVAKAEGYPYLDKKDSCHYKDALKGAEIDGFATITPKDEETMKKVIATMGPLACSVNGLESLLLYKRGIYSDEECNKGEVNHSILVVGYGSENGKDFWIVKNSWDKAWGEEGYFRLPRGKNFCGIASECSYPLIK</sequence>
<evidence type="ECO:0000256" key="4">
    <source>
        <dbReference type="ARBA" id="ARBA00022807"/>
    </source>
</evidence>
<dbReference type="CDD" id="cd02248">
    <property type="entry name" value="Peptidase_C1A"/>
    <property type="match status" value="1"/>
</dbReference>
<dbReference type="InterPro" id="IPR000668">
    <property type="entry name" value="Peptidase_C1A_C"/>
</dbReference>